<dbReference type="Proteomes" id="UP000053240">
    <property type="component" value="Unassembled WGS sequence"/>
</dbReference>
<dbReference type="AlphaFoldDB" id="A0A0N0PC34"/>
<organism evidence="1 2">
    <name type="scientific">Papilio machaon</name>
    <name type="common">Old World swallowtail butterfly</name>
    <dbReference type="NCBI Taxonomy" id="76193"/>
    <lineage>
        <taxon>Eukaryota</taxon>
        <taxon>Metazoa</taxon>
        <taxon>Ecdysozoa</taxon>
        <taxon>Arthropoda</taxon>
        <taxon>Hexapoda</taxon>
        <taxon>Insecta</taxon>
        <taxon>Pterygota</taxon>
        <taxon>Neoptera</taxon>
        <taxon>Endopterygota</taxon>
        <taxon>Lepidoptera</taxon>
        <taxon>Glossata</taxon>
        <taxon>Ditrysia</taxon>
        <taxon>Papilionoidea</taxon>
        <taxon>Papilionidae</taxon>
        <taxon>Papilioninae</taxon>
        <taxon>Papilio</taxon>
    </lineage>
</organism>
<dbReference type="EMBL" id="KQ460668">
    <property type="protein sequence ID" value="KPJ12924.1"/>
    <property type="molecule type" value="Genomic_DNA"/>
</dbReference>
<name>A0A0N0PC34_PAPMA</name>
<evidence type="ECO:0000313" key="2">
    <source>
        <dbReference type="Proteomes" id="UP000053240"/>
    </source>
</evidence>
<keyword evidence="2" id="KW-1185">Reference proteome</keyword>
<dbReference type="InParanoid" id="A0A0N0PC34"/>
<sequence length="71" mass="6824">MLGITGCKEELNGVLVKEELVNGCCVLSGVVLKGEGVVDGGVGTVGGTVDGVPKGLVEGCVPKGEGVGVVG</sequence>
<gene>
    <name evidence="1" type="ORF">RR48_00583</name>
</gene>
<accession>A0A0N0PC34</accession>
<protein>
    <submittedName>
        <fullName evidence="1">Uncharacterized protein</fullName>
    </submittedName>
</protein>
<evidence type="ECO:0000313" key="1">
    <source>
        <dbReference type="EMBL" id="KPJ12924.1"/>
    </source>
</evidence>
<reference evidence="1 2" key="1">
    <citation type="journal article" date="2015" name="Nat. Commun.">
        <title>Outbred genome sequencing and CRISPR/Cas9 gene editing in butterflies.</title>
        <authorList>
            <person name="Li X."/>
            <person name="Fan D."/>
            <person name="Zhang W."/>
            <person name="Liu G."/>
            <person name="Zhang L."/>
            <person name="Zhao L."/>
            <person name="Fang X."/>
            <person name="Chen L."/>
            <person name="Dong Y."/>
            <person name="Chen Y."/>
            <person name="Ding Y."/>
            <person name="Zhao R."/>
            <person name="Feng M."/>
            <person name="Zhu Y."/>
            <person name="Feng Y."/>
            <person name="Jiang X."/>
            <person name="Zhu D."/>
            <person name="Xiang H."/>
            <person name="Feng X."/>
            <person name="Li S."/>
            <person name="Wang J."/>
            <person name="Zhang G."/>
            <person name="Kronforst M.R."/>
            <person name="Wang W."/>
        </authorList>
    </citation>
    <scope>NUCLEOTIDE SEQUENCE [LARGE SCALE GENOMIC DNA]</scope>
    <source>
        <strain evidence="1">Ya'a_city_454_Pm</strain>
        <tissue evidence="1">Whole body</tissue>
    </source>
</reference>
<proteinExistence type="predicted"/>